<keyword evidence="2" id="KW-1185">Reference proteome</keyword>
<protein>
    <submittedName>
        <fullName evidence="1">Uncharacterized protein</fullName>
    </submittedName>
</protein>
<accession>A0A3S2X1A6</accession>
<dbReference type="EMBL" id="RZTZ01000008">
    <property type="protein sequence ID" value="RVT59901.1"/>
    <property type="molecule type" value="Genomic_DNA"/>
</dbReference>
<proteinExistence type="predicted"/>
<evidence type="ECO:0000313" key="2">
    <source>
        <dbReference type="Proteomes" id="UP000288024"/>
    </source>
</evidence>
<reference evidence="1 2" key="1">
    <citation type="submission" date="2019-01" db="EMBL/GenBank/DDBJ databases">
        <title>Bacillus sp. M5HDSG1-1, whole genome shotgun sequence.</title>
        <authorList>
            <person name="Tuo L."/>
        </authorList>
    </citation>
    <scope>NUCLEOTIDE SEQUENCE [LARGE SCALE GENOMIC DNA]</scope>
    <source>
        <strain evidence="1 2">M5HDSG1-1</strain>
    </source>
</reference>
<dbReference type="Proteomes" id="UP000288024">
    <property type="component" value="Unassembled WGS sequence"/>
</dbReference>
<gene>
    <name evidence="1" type="ORF">EM808_18455</name>
</gene>
<dbReference type="RefSeq" id="WP_127739681.1">
    <property type="nucleotide sequence ID" value="NZ_RZTZ01000008.1"/>
</dbReference>
<comment type="caution">
    <text evidence="1">The sequence shown here is derived from an EMBL/GenBank/DDBJ whole genome shotgun (WGS) entry which is preliminary data.</text>
</comment>
<dbReference type="AlphaFoldDB" id="A0A3S2X1A6"/>
<sequence length="143" mass="16701">MNLNQPALKTKEGYKMILKMDEETIEYLKQTLKRSNFATTILNDTLYFFAKEKVRLPKGANPMEVFAYINEKDELVTEFAARHAQEQNSPFVTIGRTTNLKEISMQGYILYTYFLTDNKSETNYSNEVIDTSSTHYWVINTQE</sequence>
<name>A0A3S2X1A6_9BACI</name>
<evidence type="ECO:0000313" key="1">
    <source>
        <dbReference type="EMBL" id="RVT59901.1"/>
    </source>
</evidence>
<organism evidence="1 2">
    <name type="scientific">Niallia taxi</name>
    <dbReference type="NCBI Taxonomy" id="2499688"/>
    <lineage>
        <taxon>Bacteria</taxon>
        <taxon>Bacillati</taxon>
        <taxon>Bacillota</taxon>
        <taxon>Bacilli</taxon>
        <taxon>Bacillales</taxon>
        <taxon>Bacillaceae</taxon>
        <taxon>Niallia</taxon>
    </lineage>
</organism>